<reference evidence="3 4" key="1">
    <citation type="journal article" date="2013" name="BMC Genomics">
        <title>The genome and transcriptome of the pine saprophyte Ophiostoma piceae, and a comparison with the bark beetle-associated pine pathogen Grosmannia clavigera.</title>
        <authorList>
            <person name="Haridas S."/>
            <person name="Wang Y."/>
            <person name="Lim L."/>
            <person name="Massoumi Alamouti S."/>
            <person name="Jackman S."/>
            <person name="Docking R."/>
            <person name="Robertson G."/>
            <person name="Birol I."/>
            <person name="Bohlmann J."/>
            <person name="Breuil C."/>
        </authorList>
    </citation>
    <scope>NUCLEOTIDE SEQUENCE [LARGE SCALE GENOMIC DNA]</scope>
    <source>
        <strain evidence="3 4">UAMH 11346</strain>
    </source>
</reference>
<keyword evidence="4" id="KW-1185">Reference proteome</keyword>
<feature type="region of interest" description="Disordered" evidence="1">
    <location>
        <begin position="135"/>
        <end position="155"/>
    </location>
</feature>
<keyword evidence="2" id="KW-0472">Membrane</keyword>
<gene>
    <name evidence="3" type="ORF">F503_07862</name>
</gene>
<protein>
    <submittedName>
        <fullName evidence="3">Uncharacterized protein</fullName>
    </submittedName>
</protein>
<dbReference type="EMBL" id="KE148151">
    <property type="protein sequence ID" value="EPE07211.1"/>
    <property type="molecule type" value="Genomic_DNA"/>
</dbReference>
<dbReference type="eggNOG" id="ENOG502RN8J">
    <property type="taxonomic scope" value="Eukaryota"/>
</dbReference>
<accession>S3C5V4</accession>
<keyword evidence="2" id="KW-1133">Transmembrane helix</keyword>
<proteinExistence type="predicted"/>
<evidence type="ECO:0000256" key="2">
    <source>
        <dbReference type="SAM" id="Phobius"/>
    </source>
</evidence>
<feature type="compositionally biased region" description="Polar residues" evidence="1">
    <location>
        <begin position="143"/>
        <end position="155"/>
    </location>
</feature>
<dbReference type="AlphaFoldDB" id="S3C5V4"/>
<keyword evidence="2" id="KW-0812">Transmembrane</keyword>
<name>S3C5V4_OPHP1</name>
<evidence type="ECO:0000256" key="1">
    <source>
        <dbReference type="SAM" id="MobiDB-lite"/>
    </source>
</evidence>
<evidence type="ECO:0000313" key="4">
    <source>
        <dbReference type="Proteomes" id="UP000016923"/>
    </source>
</evidence>
<sequence>MLSIATLFDDEQQLLNHVWVILLGLQALLVLFGTISAVVRGVMAMRRSSKINNNTGIIANARRGGLRRTGASPWQYPRHVTIELPATVYEYNDDKTGGYGYEYDYHYDYDAYDDGYAEAYSNNSNYNEYEYSEKYARSARAGTPSNIPNSPSSKV</sequence>
<dbReference type="Proteomes" id="UP000016923">
    <property type="component" value="Unassembled WGS sequence"/>
</dbReference>
<dbReference type="HOGENOM" id="CLU_1836440_0_0_1"/>
<evidence type="ECO:0000313" key="3">
    <source>
        <dbReference type="EMBL" id="EPE07211.1"/>
    </source>
</evidence>
<feature type="transmembrane region" description="Helical" evidence="2">
    <location>
        <begin position="18"/>
        <end position="39"/>
    </location>
</feature>
<organism evidence="3 4">
    <name type="scientific">Ophiostoma piceae (strain UAMH 11346)</name>
    <name type="common">Sap stain fungus</name>
    <dbReference type="NCBI Taxonomy" id="1262450"/>
    <lineage>
        <taxon>Eukaryota</taxon>
        <taxon>Fungi</taxon>
        <taxon>Dikarya</taxon>
        <taxon>Ascomycota</taxon>
        <taxon>Pezizomycotina</taxon>
        <taxon>Sordariomycetes</taxon>
        <taxon>Sordariomycetidae</taxon>
        <taxon>Ophiostomatales</taxon>
        <taxon>Ophiostomataceae</taxon>
        <taxon>Ophiostoma</taxon>
    </lineage>
</organism>
<dbReference type="VEuPathDB" id="FungiDB:F503_07862"/>